<proteinExistence type="predicted"/>
<dbReference type="Gene3D" id="3.40.50.150">
    <property type="entry name" value="Vaccinia Virus protein VP39"/>
    <property type="match status" value="1"/>
</dbReference>
<keyword evidence="2" id="KW-1185">Reference proteome</keyword>
<dbReference type="AlphaFoldDB" id="A0A1M6U6U8"/>
<dbReference type="InterPro" id="IPR029063">
    <property type="entry name" value="SAM-dependent_MTases_sf"/>
</dbReference>
<dbReference type="Proteomes" id="UP000184363">
    <property type="component" value="Unassembled WGS sequence"/>
</dbReference>
<accession>A0A1M6U6U8</accession>
<dbReference type="EMBL" id="FRAP01000009">
    <property type="protein sequence ID" value="SHK64917.1"/>
    <property type="molecule type" value="Genomic_DNA"/>
</dbReference>
<organism evidence="1 2">
    <name type="scientific">Pseudonocardia thermophila</name>
    <dbReference type="NCBI Taxonomy" id="1848"/>
    <lineage>
        <taxon>Bacteria</taxon>
        <taxon>Bacillati</taxon>
        <taxon>Actinomycetota</taxon>
        <taxon>Actinomycetes</taxon>
        <taxon>Pseudonocardiales</taxon>
        <taxon>Pseudonocardiaceae</taxon>
        <taxon>Pseudonocardia</taxon>
    </lineage>
</organism>
<dbReference type="STRING" id="1848.SAMN05443637_109174"/>
<evidence type="ECO:0000313" key="1">
    <source>
        <dbReference type="EMBL" id="SHK64917.1"/>
    </source>
</evidence>
<evidence type="ECO:0000313" key="2">
    <source>
        <dbReference type="Proteomes" id="UP000184363"/>
    </source>
</evidence>
<evidence type="ECO:0008006" key="3">
    <source>
        <dbReference type="Google" id="ProtNLM"/>
    </source>
</evidence>
<reference evidence="1 2" key="1">
    <citation type="submission" date="2016-11" db="EMBL/GenBank/DDBJ databases">
        <authorList>
            <person name="Jaros S."/>
            <person name="Januszkiewicz K."/>
            <person name="Wedrychowicz H."/>
        </authorList>
    </citation>
    <scope>NUCLEOTIDE SEQUENCE [LARGE SCALE GENOMIC DNA]</scope>
    <source>
        <strain evidence="1 2">DSM 43832</strain>
    </source>
</reference>
<sequence length="219" mass="23051">MAPLAEPSLRESSWYVWHAPYDALDSVETDRLSAVQDVLGEALDGSPAGPLRVVSACAGQARDLLPVLIHHPRGRDVTARLIELDPLNAAFLDGALGSTRLTGVEVVRADAGETSAYAGAVPADLVLLCGVFANVDPGDAARTAQILPCLCRPGGLVVWSTYGAAGTGPVRVNAVLGENGFVPVAVREPADRGWTVGAHRFTGRSRPLPDSTRFFRFVS</sequence>
<protein>
    <recommendedName>
        <fullName evidence="3">Methyltransferase domain-containing protein</fullName>
    </recommendedName>
</protein>
<gene>
    <name evidence="1" type="ORF">SAMN05443637_109174</name>
</gene>
<dbReference type="SUPFAM" id="SSF53335">
    <property type="entry name" value="S-adenosyl-L-methionine-dependent methyltransferases"/>
    <property type="match status" value="1"/>
</dbReference>
<name>A0A1M6U6U8_PSETH</name>
<dbReference type="RefSeq" id="WP_200803887.1">
    <property type="nucleotide sequence ID" value="NZ_CALGVN010000044.1"/>
</dbReference>